<name>A0A8J4RZU2_9ROSI</name>
<feature type="compositionally biased region" description="Basic residues" evidence="1">
    <location>
        <begin position="471"/>
        <end position="480"/>
    </location>
</feature>
<feature type="domain" description="Myb/SANT-like" evidence="2">
    <location>
        <begin position="240"/>
        <end position="334"/>
    </location>
</feature>
<dbReference type="Pfam" id="PF12776">
    <property type="entry name" value="Myb_DNA-bind_3"/>
    <property type="match status" value="2"/>
</dbReference>
<evidence type="ECO:0000259" key="2">
    <source>
        <dbReference type="Pfam" id="PF12776"/>
    </source>
</evidence>
<dbReference type="PANTHER" id="PTHR46929">
    <property type="entry name" value="EXPRESSED PROTEIN"/>
    <property type="match status" value="1"/>
</dbReference>
<dbReference type="AlphaFoldDB" id="A0A8J4RZU2"/>
<feature type="region of interest" description="Disordered" evidence="1">
    <location>
        <begin position="446"/>
        <end position="481"/>
    </location>
</feature>
<accession>A0A8J4RZU2</accession>
<evidence type="ECO:0000313" key="4">
    <source>
        <dbReference type="Proteomes" id="UP000737018"/>
    </source>
</evidence>
<keyword evidence="4" id="KW-1185">Reference proteome</keyword>
<gene>
    <name evidence="3" type="ORF">CMV_003145</name>
</gene>
<comment type="caution">
    <text evidence="3">The sequence shown here is derived from an EMBL/GenBank/DDBJ whole genome shotgun (WGS) entry which is preliminary data.</text>
</comment>
<reference evidence="3" key="1">
    <citation type="submission" date="2020-03" db="EMBL/GenBank/DDBJ databases">
        <title>Castanea mollissima Vanexum genome sequencing.</title>
        <authorList>
            <person name="Staton M."/>
        </authorList>
    </citation>
    <scope>NUCLEOTIDE SEQUENCE</scope>
    <source>
        <tissue evidence="3">Leaf</tissue>
    </source>
</reference>
<dbReference type="EMBL" id="JRKL02000244">
    <property type="protein sequence ID" value="KAF3973411.1"/>
    <property type="molecule type" value="Genomic_DNA"/>
</dbReference>
<organism evidence="3 4">
    <name type="scientific">Castanea mollissima</name>
    <name type="common">Chinese chestnut</name>
    <dbReference type="NCBI Taxonomy" id="60419"/>
    <lineage>
        <taxon>Eukaryota</taxon>
        <taxon>Viridiplantae</taxon>
        <taxon>Streptophyta</taxon>
        <taxon>Embryophyta</taxon>
        <taxon>Tracheophyta</taxon>
        <taxon>Spermatophyta</taxon>
        <taxon>Magnoliopsida</taxon>
        <taxon>eudicotyledons</taxon>
        <taxon>Gunneridae</taxon>
        <taxon>Pentapetalae</taxon>
        <taxon>rosids</taxon>
        <taxon>fabids</taxon>
        <taxon>Fagales</taxon>
        <taxon>Fagaceae</taxon>
        <taxon>Castanea</taxon>
    </lineage>
</organism>
<sequence length="513" mass="58964">MLDYNHVILLSLLCTLQTHPDARIFRNRFIQNYDQLFIIFGDSHEAAEPVDVIDVSPVRCGGKAKDLGKNVRWTFEMDRCLGKVLVEQVILGNKNRLDNKFKPAAYEAAVFAIKERFHLDLTKDHVRNRLKTWKKQYDILQELLDQRDFEWDERRKMVIANDSAWNEYVKINPDARTVQGRVINNYEELCVIIGCNDPPESSVNIAENNLDLIAENEAVVAEETYYNEVDNAKDKGKYISWTDEMDRCLTQLLVQQVMLGNKLDKNFKPVAYMAALTVLNEKFGLDLTKETIRNRLKTWKKQYGLVKELLSHGGFEWDERYKMVVATDSDWNEYIKVHVLFLQRFSVSDAIFSIIYVVAPLQFNVQLLNMTINSLFSLGLHRYPDARQLRARSIENYDDLRIIVGNEAPDGHRFEAGAKLRLEGNSTFNDEEHVETPVQMFANEEMSHEDTSDGMQGSSQRTGARPSSSSHSKRLLKRKRSSDVMLKMMSATAADIGRIADALAKNNKTVCFG</sequence>
<protein>
    <recommendedName>
        <fullName evidence="2">Myb/SANT-like domain-containing protein</fullName>
    </recommendedName>
</protein>
<dbReference type="InterPro" id="IPR024752">
    <property type="entry name" value="Myb/SANT-like_dom"/>
</dbReference>
<evidence type="ECO:0000313" key="3">
    <source>
        <dbReference type="EMBL" id="KAF3973411.1"/>
    </source>
</evidence>
<dbReference type="Proteomes" id="UP000737018">
    <property type="component" value="Unassembled WGS sequence"/>
</dbReference>
<dbReference type="OrthoDB" id="1937145at2759"/>
<feature type="domain" description="Myb/SANT-like" evidence="2">
    <location>
        <begin position="72"/>
        <end position="168"/>
    </location>
</feature>
<feature type="compositionally biased region" description="Polar residues" evidence="1">
    <location>
        <begin position="453"/>
        <end position="466"/>
    </location>
</feature>
<dbReference type="PANTHER" id="PTHR46929:SF29">
    <property type="entry name" value="MYB_SANT-LIKE DOMAIN-CONTAINING PROTEIN"/>
    <property type="match status" value="1"/>
</dbReference>
<proteinExistence type="predicted"/>
<evidence type="ECO:0000256" key="1">
    <source>
        <dbReference type="SAM" id="MobiDB-lite"/>
    </source>
</evidence>